<feature type="domain" description="Fumarylacetoacetase-like C-terminal" evidence="3">
    <location>
        <begin position="83"/>
        <end position="288"/>
    </location>
</feature>
<dbReference type="FunFam" id="3.90.850.10:FF:000002">
    <property type="entry name" value="2-hydroxyhepta-2,4-diene-1,7-dioate isomerase"/>
    <property type="match status" value="1"/>
</dbReference>
<evidence type="ECO:0000256" key="1">
    <source>
        <dbReference type="ARBA" id="ARBA00010211"/>
    </source>
</evidence>
<dbReference type="GO" id="GO:0046872">
    <property type="term" value="F:metal ion binding"/>
    <property type="evidence" value="ECO:0007669"/>
    <property type="project" value="UniProtKB-KW"/>
</dbReference>
<dbReference type="PANTHER" id="PTHR11820">
    <property type="entry name" value="ACYLPYRUVASE"/>
    <property type="match status" value="1"/>
</dbReference>
<protein>
    <submittedName>
        <fullName evidence="4">Fumarylacetoacetate hydrolase family protein</fullName>
    </submittedName>
</protein>
<evidence type="ECO:0000256" key="2">
    <source>
        <dbReference type="ARBA" id="ARBA00022723"/>
    </source>
</evidence>
<dbReference type="SUPFAM" id="SSF56529">
    <property type="entry name" value="FAH"/>
    <property type="match status" value="1"/>
</dbReference>
<dbReference type="PANTHER" id="PTHR11820:SF7">
    <property type="entry name" value="ACYLPYRUVASE FAHD1, MITOCHONDRIAL"/>
    <property type="match status" value="1"/>
</dbReference>
<comment type="similarity">
    <text evidence="1">Belongs to the FAH family.</text>
</comment>
<evidence type="ECO:0000313" key="4">
    <source>
        <dbReference type="EMBL" id="PTQ54327.1"/>
    </source>
</evidence>
<dbReference type="GO" id="GO:0019752">
    <property type="term" value="P:carboxylic acid metabolic process"/>
    <property type="evidence" value="ECO:0007669"/>
    <property type="project" value="UniProtKB-ARBA"/>
</dbReference>
<evidence type="ECO:0000313" key="5">
    <source>
        <dbReference type="Proteomes" id="UP000244180"/>
    </source>
</evidence>
<dbReference type="EMBL" id="PEBV01000005">
    <property type="protein sequence ID" value="PTQ54327.1"/>
    <property type="molecule type" value="Genomic_DNA"/>
</dbReference>
<accession>A0A2T5GDR5</accession>
<sequence length="294" mass="31309">MAWATFLTPDGALRWGFRSGDRYVALDEALGFASLHAFIAAGEAAWRAAEAILKAAEAGRLKLPAYAPDEVTLDVPLRTPYPIVCVGKNYADHAQEMGGGEPPSAPVFFTKAPTALLPPEAAIDPYVGVTEALDYEGELAVVIGKSGRDIPPERALEHVFGYTILNDVTARDLQKKHVQYFKGKSLDTFAPLGPEIVPRAAIPDPRALVVRTTVNGELRQNGSVRDLLWPIEALIAELSRGMTLPAGLILATGTPSGVGAGFSPPRFLKPGDEVVVEIDGIGRLKNRVAARPGA</sequence>
<name>A0A2T5GDR5_HYDSH</name>
<proteinExistence type="inferred from homology"/>
<reference evidence="4 5" key="1">
    <citation type="submission" date="2017-08" db="EMBL/GenBank/DDBJ databases">
        <title>Burning lignite coal seam in the remote Altai Mountains harbors a hydrogen-driven thermophilic microbial community.</title>
        <authorList>
            <person name="Kadnikov V.V."/>
            <person name="Mardanov A.V."/>
            <person name="Ivasenko D."/>
            <person name="Beletsky A.V."/>
            <person name="Karnachuk O.V."/>
            <person name="Ravin N.V."/>
        </authorList>
    </citation>
    <scope>NUCLEOTIDE SEQUENCE [LARGE SCALE GENOMIC DNA]</scope>
    <source>
        <strain evidence="4">AL33</strain>
    </source>
</reference>
<evidence type="ECO:0000259" key="3">
    <source>
        <dbReference type="Pfam" id="PF01557"/>
    </source>
</evidence>
<comment type="caution">
    <text evidence="4">The sequence shown here is derived from an EMBL/GenBank/DDBJ whole genome shotgun (WGS) entry which is preliminary data.</text>
</comment>
<keyword evidence="4" id="KW-0378">Hydrolase</keyword>
<dbReference type="Pfam" id="PF01557">
    <property type="entry name" value="FAA_hydrolase"/>
    <property type="match status" value="1"/>
</dbReference>
<dbReference type="InterPro" id="IPR011234">
    <property type="entry name" value="Fumarylacetoacetase-like_C"/>
</dbReference>
<gene>
    <name evidence="4" type="ORF">HSCHL_0606</name>
</gene>
<dbReference type="AlphaFoldDB" id="A0A2T5GDR5"/>
<dbReference type="InterPro" id="IPR036663">
    <property type="entry name" value="Fumarylacetoacetase_C_sf"/>
</dbReference>
<dbReference type="Proteomes" id="UP000244180">
    <property type="component" value="Unassembled WGS sequence"/>
</dbReference>
<dbReference type="RefSeq" id="WP_272999756.1">
    <property type="nucleotide sequence ID" value="NZ_PEBV01000005.1"/>
</dbReference>
<dbReference type="GO" id="GO:0016853">
    <property type="term" value="F:isomerase activity"/>
    <property type="evidence" value="ECO:0007669"/>
    <property type="project" value="UniProtKB-ARBA"/>
</dbReference>
<keyword evidence="2" id="KW-0479">Metal-binding</keyword>
<dbReference type="Gene3D" id="3.90.850.10">
    <property type="entry name" value="Fumarylacetoacetase-like, C-terminal domain"/>
    <property type="match status" value="1"/>
</dbReference>
<dbReference type="GO" id="GO:0018773">
    <property type="term" value="F:acetylpyruvate hydrolase activity"/>
    <property type="evidence" value="ECO:0007669"/>
    <property type="project" value="TreeGrafter"/>
</dbReference>
<organism evidence="4 5">
    <name type="scientific">Hydrogenibacillus schlegelii</name>
    <name type="common">Bacillus schlegelii</name>
    <dbReference type="NCBI Taxonomy" id="1484"/>
    <lineage>
        <taxon>Bacteria</taxon>
        <taxon>Bacillati</taxon>
        <taxon>Bacillota</taxon>
        <taxon>Bacilli</taxon>
        <taxon>Bacillales</taxon>
        <taxon>Bacillales Family X. Incertae Sedis</taxon>
        <taxon>Hydrogenibacillus</taxon>
    </lineage>
</organism>